<evidence type="ECO:0000256" key="3">
    <source>
        <dbReference type="ARBA" id="ARBA00022553"/>
    </source>
</evidence>
<dbReference type="SUPFAM" id="SSF47384">
    <property type="entry name" value="Homodimeric domain of signal transducing histidine kinase"/>
    <property type="match status" value="1"/>
</dbReference>
<keyword evidence="12" id="KW-0472">Membrane</keyword>
<evidence type="ECO:0000256" key="13">
    <source>
        <dbReference type="SAM" id="SignalP"/>
    </source>
</evidence>
<keyword evidence="3" id="KW-0597">Phosphoprotein</keyword>
<evidence type="ECO:0000313" key="17">
    <source>
        <dbReference type="EMBL" id="MBQ0929548.1"/>
    </source>
</evidence>
<evidence type="ECO:0000256" key="10">
    <source>
        <dbReference type="ARBA" id="ARBA00070152"/>
    </source>
</evidence>
<feature type="signal peptide" evidence="13">
    <location>
        <begin position="1"/>
        <end position="38"/>
    </location>
</feature>
<dbReference type="PRINTS" id="PR00344">
    <property type="entry name" value="BCTRLSENSOR"/>
</dbReference>
<comment type="function">
    <text evidence="9">Member of the two-component regulatory system BvgS/BvgA. Phosphorylates BvgA via a four-step phosphorelay in response to environmental signals.</text>
</comment>
<name>A0A940Y6A2_9BURK</name>
<comment type="catalytic activity">
    <reaction evidence="1">
        <text>ATP + protein L-histidine = ADP + protein N-phospho-L-histidine.</text>
        <dbReference type="EC" id="2.7.13.3"/>
    </reaction>
</comment>
<evidence type="ECO:0000256" key="4">
    <source>
        <dbReference type="ARBA" id="ARBA00022679"/>
    </source>
</evidence>
<dbReference type="SMART" id="SM00388">
    <property type="entry name" value="HisKA"/>
    <property type="match status" value="1"/>
</dbReference>
<dbReference type="Proteomes" id="UP000676246">
    <property type="component" value="Unassembled WGS sequence"/>
</dbReference>
<evidence type="ECO:0000256" key="2">
    <source>
        <dbReference type="ARBA" id="ARBA00012438"/>
    </source>
</evidence>
<accession>A0A940Y6A2</accession>
<feature type="coiled-coil region" evidence="11">
    <location>
        <begin position="529"/>
        <end position="556"/>
    </location>
</feature>
<dbReference type="InterPro" id="IPR003594">
    <property type="entry name" value="HATPase_dom"/>
</dbReference>
<dbReference type="Pfam" id="PF00512">
    <property type="entry name" value="HisKA"/>
    <property type="match status" value="1"/>
</dbReference>
<dbReference type="CDD" id="cd00082">
    <property type="entry name" value="HisKA"/>
    <property type="match status" value="1"/>
</dbReference>
<evidence type="ECO:0000259" key="15">
    <source>
        <dbReference type="PROSITE" id="PS50112"/>
    </source>
</evidence>
<dbReference type="PROSITE" id="PS50113">
    <property type="entry name" value="PAC"/>
    <property type="match status" value="1"/>
</dbReference>
<dbReference type="EMBL" id="JAGQDD010000001">
    <property type="protein sequence ID" value="MBQ0929548.1"/>
    <property type="molecule type" value="Genomic_DNA"/>
</dbReference>
<keyword evidence="5 13" id="KW-0732">Signal</keyword>
<feature type="domain" description="PAC" evidence="16">
    <location>
        <begin position="486"/>
        <end position="538"/>
    </location>
</feature>
<keyword evidence="12" id="KW-0812">Transmembrane</keyword>
<dbReference type="NCBIfam" id="TIGR00229">
    <property type="entry name" value="sensory_box"/>
    <property type="match status" value="1"/>
</dbReference>
<evidence type="ECO:0000256" key="1">
    <source>
        <dbReference type="ARBA" id="ARBA00000085"/>
    </source>
</evidence>
<dbReference type="RefSeq" id="WP_210851784.1">
    <property type="nucleotide sequence ID" value="NZ_JAGQDD010000001.1"/>
</dbReference>
<feature type="transmembrane region" description="Helical" evidence="12">
    <location>
        <begin position="358"/>
        <end position="377"/>
    </location>
</feature>
<dbReference type="SUPFAM" id="SSF55785">
    <property type="entry name" value="PYP-like sensor domain (PAS domain)"/>
    <property type="match status" value="1"/>
</dbReference>
<dbReference type="InterPro" id="IPR000014">
    <property type="entry name" value="PAS"/>
</dbReference>
<keyword evidence="4" id="KW-0808">Transferase</keyword>
<dbReference type="SMART" id="SM00387">
    <property type="entry name" value="HATPase_c"/>
    <property type="match status" value="1"/>
</dbReference>
<keyword evidence="12" id="KW-1133">Transmembrane helix</keyword>
<dbReference type="InterPro" id="IPR035965">
    <property type="entry name" value="PAS-like_dom_sf"/>
</dbReference>
<comment type="caution">
    <text evidence="17">The sequence shown here is derived from an EMBL/GenBank/DDBJ whole genome shotgun (WGS) entry which is preliminary data.</text>
</comment>
<evidence type="ECO:0000313" key="18">
    <source>
        <dbReference type="Proteomes" id="UP000676246"/>
    </source>
</evidence>
<gene>
    <name evidence="17" type="ORF">KAK03_03550</name>
</gene>
<dbReference type="InterPro" id="IPR036097">
    <property type="entry name" value="HisK_dim/P_sf"/>
</dbReference>
<evidence type="ECO:0000256" key="5">
    <source>
        <dbReference type="ARBA" id="ARBA00022729"/>
    </source>
</evidence>
<dbReference type="PROSITE" id="PS50112">
    <property type="entry name" value="PAS"/>
    <property type="match status" value="1"/>
</dbReference>
<dbReference type="Gene3D" id="1.10.287.130">
    <property type="match status" value="1"/>
</dbReference>
<sequence>MPSHRPGPALTRRHWRAQLAAWLLASLAWTLSAGAARAQEAPPLQVLVLLSYHAQLPWTRAVLNGLLDEAAGQPVSLDLQLLDQQRADSPALNADRARLILARYQARRPDVIIAESLPAVQFQQRHLAAALDGVPVVAMLEGQGRPLDTQLAAEVTVETRLAETIDLALRLHQPTRVYLIGGPAPESQSTLDAMQALLHTRPGLQVERLDSPGLTPIAHRLAAVPAQERAVAFYGLVFSDDKGEPLPPALALSRIAQTSQVPIYSFWDPMIGRGALGGYVTVPQGVGRQLLQEAVRAARPPSSVASAAPSPRQQTAQATLAFDARQLARWGLSAERLPADADLRFQAFSVWREHRLEIIGALLLLVLQAVLIGGLLVNRRGRLRAMQALARERSSLEDRVVERTRQLAETELRYRTVADHNANWETWNDPQGRWLYCSPSCQRITGRDAQDFIHDGGLFTRIVHPEDRARVEQHMASTARADGDFAAFDFRIRHAEGHDLWLSHVCQPVFDAEGGFLGHRASNIDITARKVAELALRASEARLRQANEVAETAARAKSQFLSNMSHELRTPLNGILGMGALARMKTTEPEVARLLGMLEVSSKRLADLIASLLDATALQNDQLTLDRRRFRLGEVLSDVLEQAAAAAADKHLSFSVDTDAGLLDTPVVGDGPRLAQVLGNLAGNAVKFTDQGGVSVRLGLRDDGPAALQLRCDVVDSGPGIDEATQRRLFVAFVQADGSSTRPHQGAGLGLAVSKRLVEAMGGRMGLDSRPGQGSTFWFTVRLTRAG</sequence>
<dbReference type="InterPro" id="IPR003661">
    <property type="entry name" value="HisK_dim/P_dom"/>
</dbReference>
<dbReference type="SMART" id="SM00091">
    <property type="entry name" value="PAS"/>
    <property type="match status" value="1"/>
</dbReference>
<keyword evidence="11" id="KW-0175">Coiled coil</keyword>
<evidence type="ECO:0000256" key="11">
    <source>
        <dbReference type="SAM" id="Coils"/>
    </source>
</evidence>
<evidence type="ECO:0000256" key="7">
    <source>
        <dbReference type="ARBA" id="ARBA00023012"/>
    </source>
</evidence>
<keyword evidence="7" id="KW-0902">Two-component regulatory system</keyword>
<dbReference type="InterPro" id="IPR005467">
    <property type="entry name" value="His_kinase_dom"/>
</dbReference>
<keyword evidence="8" id="KW-0843">Virulence</keyword>
<dbReference type="Gene3D" id="3.30.565.10">
    <property type="entry name" value="Histidine kinase-like ATPase, C-terminal domain"/>
    <property type="match status" value="1"/>
</dbReference>
<dbReference type="FunFam" id="3.30.565.10:FF:000010">
    <property type="entry name" value="Sensor histidine kinase RcsC"/>
    <property type="match status" value="1"/>
</dbReference>
<evidence type="ECO:0000256" key="8">
    <source>
        <dbReference type="ARBA" id="ARBA00023026"/>
    </source>
</evidence>
<dbReference type="PANTHER" id="PTHR43047">
    <property type="entry name" value="TWO-COMPONENT HISTIDINE PROTEIN KINASE"/>
    <property type="match status" value="1"/>
</dbReference>
<evidence type="ECO:0000259" key="14">
    <source>
        <dbReference type="PROSITE" id="PS50109"/>
    </source>
</evidence>
<protein>
    <recommendedName>
        <fullName evidence="10">Virulence sensor protein BvgS</fullName>
        <ecNumber evidence="2">2.7.13.3</ecNumber>
    </recommendedName>
</protein>
<dbReference type="PROSITE" id="PS50109">
    <property type="entry name" value="HIS_KIN"/>
    <property type="match status" value="1"/>
</dbReference>
<evidence type="ECO:0000256" key="6">
    <source>
        <dbReference type="ARBA" id="ARBA00022777"/>
    </source>
</evidence>
<reference evidence="17 18" key="1">
    <citation type="submission" date="2021-04" db="EMBL/GenBank/DDBJ databases">
        <title>The genome sequence of Ideonella sp. 3Y2.</title>
        <authorList>
            <person name="Liu Y."/>
        </authorList>
    </citation>
    <scope>NUCLEOTIDE SEQUENCE [LARGE SCALE GENOMIC DNA]</scope>
    <source>
        <strain evidence="17 18">3Y2</strain>
    </source>
</reference>
<dbReference type="CDD" id="cd16922">
    <property type="entry name" value="HATPase_EvgS-ArcB-TorS-like"/>
    <property type="match status" value="1"/>
</dbReference>
<dbReference type="EC" id="2.7.13.3" evidence="2"/>
<dbReference type="InterPro" id="IPR000700">
    <property type="entry name" value="PAS-assoc_C"/>
</dbReference>
<dbReference type="InterPro" id="IPR036890">
    <property type="entry name" value="HATPase_C_sf"/>
</dbReference>
<dbReference type="InterPro" id="IPR013655">
    <property type="entry name" value="PAS_fold_3"/>
</dbReference>
<dbReference type="Pfam" id="PF02518">
    <property type="entry name" value="HATPase_c"/>
    <property type="match status" value="1"/>
</dbReference>
<evidence type="ECO:0000256" key="9">
    <source>
        <dbReference type="ARBA" id="ARBA00058004"/>
    </source>
</evidence>
<evidence type="ECO:0000259" key="16">
    <source>
        <dbReference type="PROSITE" id="PS50113"/>
    </source>
</evidence>
<dbReference type="Pfam" id="PF08447">
    <property type="entry name" value="PAS_3"/>
    <property type="match status" value="1"/>
</dbReference>
<dbReference type="CDD" id="cd00130">
    <property type="entry name" value="PAS"/>
    <property type="match status" value="1"/>
</dbReference>
<feature type="chain" id="PRO_5036843748" description="Virulence sensor protein BvgS" evidence="13">
    <location>
        <begin position="39"/>
        <end position="787"/>
    </location>
</feature>
<proteinExistence type="predicted"/>
<dbReference type="GO" id="GO:0000155">
    <property type="term" value="F:phosphorelay sensor kinase activity"/>
    <property type="evidence" value="ECO:0007669"/>
    <property type="project" value="InterPro"/>
</dbReference>
<dbReference type="AlphaFoldDB" id="A0A940Y6A2"/>
<dbReference type="SUPFAM" id="SSF55874">
    <property type="entry name" value="ATPase domain of HSP90 chaperone/DNA topoisomerase II/histidine kinase"/>
    <property type="match status" value="1"/>
</dbReference>
<evidence type="ECO:0000256" key="12">
    <source>
        <dbReference type="SAM" id="Phobius"/>
    </source>
</evidence>
<keyword evidence="18" id="KW-1185">Reference proteome</keyword>
<keyword evidence="6" id="KW-0418">Kinase</keyword>
<dbReference type="Gene3D" id="3.30.450.20">
    <property type="entry name" value="PAS domain"/>
    <property type="match status" value="1"/>
</dbReference>
<feature type="domain" description="Histidine kinase" evidence="14">
    <location>
        <begin position="563"/>
        <end position="785"/>
    </location>
</feature>
<feature type="domain" description="PAS" evidence="15">
    <location>
        <begin position="429"/>
        <end position="482"/>
    </location>
</feature>
<organism evidence="17 18">
    <name type="scientific">Ideonella alba</name>
    <dbReference type="NCBI Taxonomy" id="2824118"/>
    <lineage>
        <taxon>Bacteria</taxon>
        <taxon>Pseudomonadati</taxon>
        <taxon>Pseudomonadota</taxon>
        <taxon>Betaproteobacteria</taxon>
        <taxon>Burkholderiales</taxon>
        <taxon>Sphaerotilaceae</taxon>
        <taxon>Ideonella</taxon>
    </lineage>
</organism>
<dbReference type="InterPro" id="IPR004358">
    <property type="entry name" value="Sig_transdc_His_kin-like_C"/>
</dbReference>